<accession>A0ABQ5QNP7</accession>
<dbReference type="RefSeq" id="WP_281892938.1">
    <property type="nucleotide sequence ID" value="NZ_BSDI01000004.1"/>
</dbReference>
<keyword evidence="1" id="KW-1133">Transmembrane helix</keyword>
<feature type="transmembrane region" description="Helical" evidence="1">
    <location>
        <begin position="114"/>
        <end position="133"/>
    </location>
</feature>
<dbReference type="Proteomes" id="UP001144280">
    <property type="component" value="Unassembled WGS sequence"/>
</dbReference>
<sequence>MLPLRPLTVGELLDAAVTLLRAHGRVLLPVAAVLAAAEQLVLAPFRESADAQPPAYLPDSDLLGWYWLLLAVGAATEMTIIVLLGGLTSRAAAASMLGQPLPARRLLDPRGARWGRVALVAGVAGATMFAAALAGPAWFAVYALLGLAAPAVVLDRLGPGRALMRSAGLACRAGLRAGVVRILGYLAWLAIRVALGFGAVAALDALSLDRPQWTGLLSAAAWLLVNTLAYPTLACLDAVLHLETRMRTEGLDILLSRARHHGRLAPDLLVLAR</sequence>
<feature type="transmembrane region" description="Helical" evidence="1">
    <location>
        <begin position="179"/>
        <end position="203"/>
    </location>
</feature>
<keyword evidence="1" id="KW-0472">Membrane</keyword>
<organism evidence="2 3">
    <name type="scientific">Phytohabitans aurantiacus</name>
    <dbReference type="NCBI Taxonomy" id="3016789"/>
    <lineage>
        <taxon>Bacteria</taxon>
        <taxon>Bacillati</taxon>
        <taxon>Actinomycetota</taxon>
        <taxon>Actinomycetes</taxon>
        <taxon>Micromonosporales</taxon>
        <taxon>Micromonosporaceae</taxon>
    </lineage>
</organism>
<dbReference type="EMBL" id="BSDI01000004">
    <property type="protein sequence ID" value="GLH95867.1"/>
    <property type="molecule type" value="Genomic_DNA"/>
</dbReference>
<reference evidence="2" key="1">
    <citation type="submission" date="2022-12" db="EMBL/GenBank/DDBJ databases">
        <title>New Phytohabitans aurantiacus sp. RD004123 nov., an actinomycete isolated from soil.</title>
        <authorList>
            <person name="Triningsih D.W."/>
            <person name="Harunari E."/>
            <person name="Igarashi Y."/>
        </authorList>
    </citation>
    <scope>NUCLEOTIDE SEQUENCE</scope>
    <source>
        <strain evidence="2">RD004123</strain>
    </source>
</reference>
<protein>
    <recommendedName>
        <fullName evidence="4">Glycerophosphoryl diester phosphodiesterase membrane domain-containing protein</fullName>
    </recommendedName>
</protein>
<gene>
    <name evidence="2" type="ORF">Pa4123_11390</name>
</gene>
<evidence type="ECO:0008006" key="4">
    <source>
        <dbReference type="Google" id="ProtNLM"/>
    </source>
</evidence>
<feature type="transmembrane region" description="Helical" evidence="1">
    <location>
        <begin position="215"/>
        <end position="240"/>
    </location>
</feature>
<proteinExistence type="predicted"/>
<comment type="caution">
    <text evidence="2">The sequence shown here is derived from an EMBL/GenBank/DDBJ whole genome shotgun (WGS) entry which is preliminary data.</text>
</comment>
<feature type="transmembrane region" description="Helical" evidence="1">
    <location>
        <begin position="139"/>
        <end position="158"/>
    </location>
</feature>
<evidence type="ECO:0000313" key="2">
    <source>
        <dbReference type="EMBL" id="GLH95867.1"/>
    </source>
</evidence>
<name>A0ABQ5QNP7_9ACTN</name>
<evidence type="ECO:0000256" key="1">
    <source>
        <dbReference type="SAM" id="Phobius"/>
    </source>
</evidence>
<feature type="transmembrane region" description="Helical" evidence="1">
    <location>
        <begin position="65"/>
        <end position="87"/>
    </location>
</feature>
<keyword evidence="3" id="KW-1185">Reference proteome</keyword>
<keyword evidence="1" id="KW-0812">Transmembrane</keyword>
<evidence type="ECO:0000313" key="3">
    <source>
        <dbReference type="Proteomes" id="UP001144280"/>
    </source>
</evidence>